<keyword evidence="2 8" id="KW-0812">Transmembrane</keyword>
<proteinExistence type="predicted"/>
<feature type="transmembrane region" description="Helical" evidence="8">
    <location>
        <begin position="87"/>
        <end position="112"/>
    </location>
</feature>
<feature type="domain" description="PGG" evidence="9">
    <location>
        <begin position="38"/>
        <end position="151"/>
    </location>
</feature>
<evidence type="ECO:0000259" key="9">
    <source>
        <dbReference type="Pfam" id="PF13962"/>
    </source>
</evidence>
<evidence type="ECO:0000313" key="10">
    <source>
        <dbReference type="EMBL" id="OMP02714.1"/>
    </source>
</evidence>
<gene>
    <name evidence="10" type="ORF">COLO4_10876</name>
</gene>
<dbReference type="AlphaFoldDB" id="A0A1R3K6N2"/>
<dbReference type="OrthoDB" id="1847170at2759"/>
<dbReference type="Proteomes" id="UP000187203">
    <property type="component" value="Unassembled WGS sequence"/>
</dbReference>
<name>A0A1R3K6N2_9ROSI</name>
<evidence type="ECO:0000256" key="2">
    <source>
        <dbReference type="ARBA" id="ARBA00022692"/>
    </source>
</evidence>
<evidence type="ECO:0000256" key="8">
    <source>
        <dbReference type="SAM" id="Phobius"/>
    </source>
</evidence>
<dbReference type="Pfam" id="PF13962">
    <property type="entry name" value="PGG"/>
    <property type="match status" value="1"/>
</dbReference>
<sequence length="181" mass="19872">MGTKPGQRIVDREEINRGEKGKRVNNSKDEDDDMINVIKEAKEAHLVVATLIATITFAAGFTLPGGYTTSDENDPKLQGHAILTKVLAFKAFVISDSIALMLSSCAVFFHLFMALQTNKTNLVWMFKWALKLTIHAMAAMLVAFITGTYAVLSHCLGLAIAASALICPFFLFYMYTSSVDL</sequence>
<feature type="region of interest" description="Disordered" evidence="7">
    <location>
        <begin position="1"/>
        <end position="29"/>
    </location>
</feature>
<comment type="caution">
    <text evidence="10">The sequence shown here is derived from an EMBL/GenBank/DDBJ whole genome shotgun (WGS) entry which is preliminary data.</text>
</comment>
<comment type="subcellular location">
    <subcellularLocation>
        <location evidence="1">Membrane</location>
        <topology evidence="1">Multi-pass membrane protein</topology>
    </subcellularLocation>
</comment>
<evidence type="ECO:0000313" key="11">
    <source>
        <dbReference type="Proteomes" id="UP000187203"/>
    </source>
</evidence>
<protein>
    <recommendedName>
        <fullName evidence="9">PGG domain-containing protein</fullName>
    </recommendedName>
</protein>
<keyword evidence="6 8" id="KW-0472">Membrane</keyword>
<organism evidence="10 11">
    <name type="scientific">Corchorus olitorius</name>
    <dbReference type="NCBI Taxonomy" id="93759"/>
    <lineage>
        <taxon>Eukaryota</taxon>
        <taxon>Viridiplantae</taxon>
        <taxon>Streptophyta</taxon>
        <taxon>Embryophyta</taxon>
        <taxon>Tracheophyta</taxon>
        <taxon>Spermatophyta</taxon>
        <taxon>Magnoliopsida</taxon>
        <taxon>eudicotyledons</taxon>
        <taxon>Gunneridae</taxon>
        <taxon>Pentapetalae</taxon>
        <taxon>rosids</taxon>
        <taxon>malvids</taxon>
        <taxon>Malvales</taxon>
        <taxon>Malvaceae</taxon>
        <taxon>Grewioideae</taxon>
        <taxon>Apeibeae</taxon>
        <taxon>Corchorus</taxon>
    </lineage>
</organism>
<dbReference type="GO" id="GO:0005886">
    <property type="term" value="C:plasma membrane"/>
    <property type="evidence" value="ECO:0007669"/>
    <property type="project" value="TreeGrafter"/>
</dbReference>
<reference evidence="11" key="1">
    <citation type="submission" date="2013-09" db="EMBL/GenBank/DDBJ databases">
        <title>Corchorus olitorius genome sequencing.</title>
        <authorList>
            <person name="Alam M."/>
            <person name="Haque M.S."/>
            <person name="Islam M.S."/>
            <person name="Emdad E.M."/>
            <person name="Islam M.M."/>
            <person name="Ahmed B."/>
            <person name="Halim A."/>
            <person name="Hossen Q.M.M."/>
            <person name="Hossain M.Z."/>
            <person name="Ahmed R."/>
            <person name="Khan M.M."/>
            <person name="Islam R."/>
            <person name="Rashid M.M."/>
            <person name="Khan S.A."/>
            <person name="Rahman M.S."/>
            <person name="Alam M."/>
            <person name="Yahiya A.S."/>
            <person name="Khan M.S."/>
            <person name="Azam M.S."/>
            <person name="Haque T."/>
            <person name="Lashkar M.Z.H."/>
            <person name="Akhand A.I."/>
            <person name="Morshed G."/>
            <person name="Roy S."/>
            <person name="Uddin K.S."/>
            <person name="Rabeya T."/>
            <person name="Hossain A.S."/>
            <person name="Chowdhury A."/>
            <person name="Snigdha A.R."/>
            <person name="Mortoza M.S."/>
            <person name="Matin S.A."/>
            <person name="Hoque S.M.E."/>
            <person name="Islam M.K."/>
            <person name="Roy D.K."/>
            <person name="Haider R."/>
            <person name="Moosa M.M."/>
            <person name="Elias S.M."/>
            <person name="Hasan A.M."/>
            <person name="Jahan S."/>
            <person name="Shafiuddin M."/>
            <person name="Mahmood N."/>
            <person name="Shommy N.S."/>
        </authorList>
    </citation>
    <scope>NUCLEOTIDE SEQUENCE [LARGE SCALE GENOMIC DNA]</scope>
    <source>
        <strain evidence="11">cv. O-4</strain>
    </source>
</reference>
<dbReference type="PANTHER" id="PTHR24186">
    <property type="entry name" value="PROTEIN PHOSPHATASE 1 REGULATORY SUBUNIT"/>
    <property type="match status" value="1"/>
</dbReference>
<dbReference type="EMBL" id="AWUE01014593">
    <property type="protein sequence ID" value="OMP02714.1"/>
    <property type="molecule type" value="Genomic_DNA"/>
</dbReference>
<dbReference type="InterPro" id="IPR026961">
    <property type="entry name" value="PGG_dom"/>
</dbReference>
<evidence type="ECO:0000256" key="5">
    <source>
        <dbReference type="ARBA" id="ARBA00023043"/>
    </source>
</evidence>
<keyword evidence="11" id="KW-1185">Reference proteome</keyword>
<keyword evidence="3" id="KW-0677">Repeat</keyword>
<feature type="compositionally biased region" description="Basic and acidic residues" evidence="7">
    <location>
        <begin position="9"/>
        <end position="28"/>
    </location>
</feature>
<accession>A0A1R3K6N2</accession>
<evidence type="ECO:0000256" key="1">
    <source>
        <dbReference type="ARBA" id="ARBA00004141"/>
    </source>
</evidence>
<evidence type="ECO:0000256" key="4">
    <source>
        <dbReference type="ARBA" id="ARBA00022989"/>
    </source>
</evidence>
<keyword evidence="4 8" id="KW-1133">Transmembrane helix</keyword>
<evidence type="ECO:0000256" key="6">
    <source>
        <dbReference type="ARBA" id="ARBA00023136"/>
    </source>
</evidence>
<feature type="transmembrane region" description="Helical" evidence="8">
    <location>
        <begin position="132"/>
        <end position="152"/>
    </location>
</feature>
<dbReference type="PANTHER" id="PTHR24186:SF50">
    <property type="entry name" value="ANKYRIN REPEAT-CONTAINING PROTEIN ITN1-LIKE ISOFORM X1"/>
    <property type="match status" value="1"/>
</dbReference>
<keyword evidence="5" id="KW-0040">ANK repeat</keyword>
<evidence type="ECO:0000256" key="3">
    <source>
        <dbReference type="ARBA" id="ARBA00022737"/>
    </source>
</evidence>
<evidence type="ECO:0000256" key="7">
    <source>
        <dbReference type="SAM" id="MobiDB-lite"/>
    </source>
</evidence>
<feature type="transmembrane region" description="Helical" evidence="8">
    <location>
        <begin position="158"/>
        <end position="176"/>
    </location>
</feature>
<feature type="transmembrane region" description="Helical" evidence="8">
    <location>
        <begin position="44"/>
        <end position="67"/>
    </location>
</feature>
<dbReference type="STRING" id="93759.A0A1R3K6N2"/>